<comment type="caution">
    <text evidence="1">The sequence shown here is derived from an EMBL/GenBank/DDBJ whole genome shotgun (WGS) entry which is preliminary data.</text>
</comment>
<name>A0A131ZSM7_SARSC</name>
<dbReference type="Proteomes" id="UP000616769">
    <property type="component" value="Unassembled WGS sequence"/>
</dbReference>
<accession>A0A131ZSM7</accession>
<proteinExistence type="predicted"/>
<organism evidence="1 2">
    <name type="scientific">Sarcoptes scabiei</name>
    <name type="common">Itch mite</name>
    <name type="synonym">Acarus scabiei</name>
    <dbReference type="NCBI Taxonomy" id="52283"/>
    <lineage>
        <taxon>Eukaryota</taxon>
        <taxon>Metazoa</taxon>
        <taxon>Ecdysozoa</taxon>
        <taxon>Arthropoda</taxon>
        <taxon>Chelicerata</taxon>
        <taxon>Arachnida</taxon>
        <taxon>Acari</taxon>
        <taxon>Acariformes</taxon>
        <taxon>Sarcoptiformes</taxon>
        <taxon>Astigmata</taxon>
        <taxon>Psoroptidia</taxon>
        <taxon>Sarcoptoidea</taxon>
        <taxon>Sarcoptidae</taxon>
        <taxon>Sarcoptinae</taxon>
        <taxon>Sarcoptes</taxon>
    </lineage>
</organism>
<dbReference type="AlphaFoldDB" id="A0A131ZSM7"/>
<dbReference type="EMBL" id="JXLN01000003">
    <property type="protein sequence ID" value="KPL94062.1"/>
    <property type="molecule type" value="Genomic_DNA"/>
</dbReference>
<dbReference type="VEuPathDB" id="VectorBase:SSCA003248"/>
<sequence>MPDIILSNLLMRKEKKQKVGERENFSLRLRSLNSSIDFNRDVVDFKRKRKKLLRSNLKRLTKI</sequence>
<gene>
    <name evidence="1" type="ORF">QR98_0001250</name>
</gene>
<evidence type="ECO:0000313" key="2">
    <source>
        <dbReference type="Proteomes" id="UP000616769"/>
    </source>
</evidence>
<protein>
    <submittedName>
        <fullName evidence="1">Uncharacterized protein</fullName>
    </submittedName>
</protein>
<reference evidence="1 2" key="1">
    <citation type="journal article" date="2015" name="Parasit. Vectors">
        <title>Draft genome of the scabies mite.</title>
        <authorList>
            <person name="Rider S.D.Jr."/>
            <person name="Morgan M.S."/>
            <person name="Arlian L.G."/>
        </authorList>
    </citation>
    <scope>NUCLEOTIDE SEQUENCE [LARGE SCALE GENOMIC DNA]</scope>
    <source>
        <strain evidence="1">Arlian Lab</strain>
    </source>
</reference>
<evidence type="ECO:0000313" key="1">
    <source>
        <dbReference type="EMBL" id="KPL94062.1"/>
    </source>
</evidence>